<feature type="domain" description="HYR" evidence="3">
    <location>
        <begin position="2235"/>
        <end position="2317"/>
    </location>
</feature>
<evidence type="ECO:0000313" key="4">
    <source>
        <dbReference type="EnsemblMetazoa" id="XP_030830186"/>
    </source>
</evidence>
<feature type="domain" description="HYR" evidence="3">
    <location>
        <begin position="4668"/>
        <end position="4745"/>
    </location>
</feature>
<feature type="domain" description="HYR" evidence="3">
    <location>
        <begin position="441"/>
        <end position="523"/>
    </location>
</feature>
<feature type="domain" description="HYR" evidence="3">
    <location>
        <begin position="854"/>
        <end position="937"/>
    </location>
</feature>
<feature type="domain" description="HYR" evidence="3">
    <location>
        <begin position="1100"/>
        <end position="1178"/>
    </location>
</feature>
<feature type="domain" description="HYR" evidence="3">
    <location>
        <begin position="1425"/>
        <end position="1507"/>
    </location>
</feature>
<evidence type="ECO:0000259" key="3">
    <source>
        <dbReference type="PROSITE" id="PS50825"/>
    </source>
</evidence>
<feature type="compositionally biased region" description="Polar residues" evidence="2">
    <location>
        <begin position="1541"/>
        <end position="1554"/>
    </location>
</feature>
<feature type="compositionally biased region" description="Polar residues" evidence="2">
    <location>
        <begin position="2027"/>
        <end position="2039"/>
    </location>
</feature>
<dbReference type="PANTHER" id="PTHR24273">
    <property type="entry name" value="FI04643P-RELATED"/>
    <property type="match status" value="1"/>
</dbReference>
<feature type="domain" description="HYR" evidence="3">
    <location>
        <begin position="2480"/>
        <end position="2558"/>
    </location>
</feature>
<feature type="region of interest" description="Disordered" evidence="2">
    <location>
        <begin position="2513"/>
        <end position="2532"/>
    </location>
</feature>
<feature type="domain" description="HYR" evidence="3">
    <location>
        <begin position="688"/>
        <end position="766"/>
    </location>
</feature>
<feature type="domain" description="HYR" evidence="3">
    <location>
        <begin position="279"/>
        <end position="361"/>
    </location>
</feature>
<feature type="domain" description="HYR" evidence="3">
    <location>
        <begin position="938"/>
        <end position="1016"/>
    </location>
</feature>
<feature type="compositionally biased region" description="Polar residues" evidence="2">
    <location>
        <begin position="1619"/>
        <end position="1641"/>
    </location>
</feature>
<dbReference type="InterPro" id="IPR003410">
    <property type="entry name" value="HYR_dom"/>
</dbReference>
<feature type="domain" description="HYR" evidence="3">
    <location>
        <begin position="3616"/>
        <end position="3694"/>
    </location>
</feature>
<accession>A0A7M7N2F2</accession>
<feature type="domain" description="HYR" evidence="3">
    <location>
        <begin position="2073"/>
        <end position="2155"/>
    </location>
</feature>
<feature type="domain" description="HYR" evidence="3">
    <location>
        <begin position="362"/>
        <end position="440"/>
    </location>
</feature>
<feature type="domain" description="HYR" evidence="3">
    <location>
        <begin position="2642"/>
        <end position="2720"/>
    </location>
</feature>
<feature type="compositionally biased region" description="Polar residues" evidence="2">
    <location>
        <begin position="471"/>
        <end position="489"/>
    </location>
</feature>
<feature type="region of interest" description="Disordered" evidence="2">
    <location>
        <begin position="1703"/>
        <end position="1722"/>
    </location>
</feature>
<feature type="domain" description="HYR" evidence="3">
    <location>
        <begin position="2397"/>
        <end position="2479"/>
    </location>
</feature>
<feature type="compositionally biased region" description="Polar residues" evidence="2">
    <location>
        <begin position="392"/>
        <end position="407"/>
    </location>
</feature>
<feature type="compositionally biased region" description="Polar residues" evidence="2">
    <location>
        <begin position="2189"/>
        <end position="2202"/>
    </location>
</feature>
<feature type="domain" description="HYR" evidence="3">
    <location>
        <begin position="3936"/>
        <end position="4018"/>
    </location>
</feature>
<keyword evidence="5" id="KW-1185">Reference proteome</keyword>
<feature type="domain" description="HYR" evidence="3">
    <location>
        <begin position="1343"/>
        <end position="1424"/>
    </location>
</feature>
<feature type="region of interest" description="Disordered" evidence="2">
    <location>
        <begin position="471"/>
        <end position="491"/>
    </location>
</feature>
<feature type="domain" description="HYR" evidence="3">
    <location>
        <begin position="4099"/>
        <end position="4182"/>
    </location>
</feature>
<feature type="region of interest" description="Disordered" evidence="2">
    <location>
        <begin position="2189"/>
        <end position="2208"/>
    </location>
</feature>
<feature type="region of interest" description="Disordered" evidence="2">
    <location>
        <begin position="2027"/>
        <end position="2046"/>
    </location>
</feature>
<feature type="domain" description="HYR" evidence="3">
    <location>
        <begin position="4344"/>
        <end position="4421"/>
    </location>
</feature>
<feature type="compositionally biased region" description="Polar residues" evidence="2">
    <location>
        <begin position="2675"/>
        <end position="2687"/>
    </location>
</feature>
<feature type="domain" description="HYR" evidence="3">
    <location>
        <begin position="524"/>
        <end position="602"/>
    </location>
</feature>
<feature type="compositionally biased region" description="Polar residues" evidence="2">
    <location>
        <begin position="1703"/>
        <end position="1715"/>
    </location>
</feature>
<dbReference type="Proteomes" id="UP000007110">
    <property type="component" value="Unassembled WGS sequence"/>
</dbReference>
<feature type="domain" description="HYR" evidence="3">
    <location>
        <begin position="3532"/>
        <end position="3615"/>
    </location>
</feature>
<feature type="region of interest" description="Disordered" evidence="2">
    <location>
        <begin position="390"/>
        <end position="409"/>
    </location>
</feature>
<keyword evidence="1" id="KW-0677">Repeat</keyword>
<feature type="region of interest" description="Disordered" evidence="2">
    <location>
        <begin position="1941"/>
        <end position="1965"/>
    </location>
</feature>
<feature type="domain" description="HYR" evidence="3">
    <location>
        <begin position="3206"/>
        <end position="3288"/>
    </location>
</feature>
<feature type="domain" description="HYR" evidence="3">
    <location>
        <begin position="4019"/>
        <end position="4098"/>
    </location>
</feature>
<feature type="domain" description="HYR" evidence="3">
    <location>
        <begin position="1262"/>
        <end position="1342"/>
    </location>
</feature>
<dbReference type="InParanoid" id="A0A7M7N2F2"/>
<evidence type="ECO:0000313" key="5">
    <source>
        <dbReference type="Proteomes" id="UP000007110"/>
    </source>
</evidence>
<feature type="region of interest" description="Disordered" evidence="2">
    <location>
        <begin position="1617"/>
        <end position="1641"/>
    </location>
</feature>
<dbReference type="OrthoDB" id="10066451at2759"/>
<feature type="compositionally biased region" description="Polar residues" evidence="2">
    <location>
        <begin position="2267"/>
        <end position="2289"/>
    </location>
</feature>
<feature type="domain" description="HYR" evidence="3">
    <location>
        <begin position="1508"/>
        <end position="1586"/>
    </location>
</feature>
<feature type="domain" description="HYR" evidence="3">
    <location>
        <begin position="2721"/>
        <end position="2803"/>
    </location>
</feature>
<reference evidence="5" key="1">
    <citation type="submission" date="2015-02" db="EMBL/GenBank/DDBJ databases">
        <title>Genome sequencing for Strongylocentrotus purpuratus.</title>
        <authorList>
            <person name="Murali S."/>
            <person name="Liu Y."/>
            <person name="Vee V."/>
            <person name="English A."/>
            <person name="Wang M."/>
            <person name="Skinner E."/>
            <person name="Han Y."/>
            <person name="Muzny D.M."/>
            <person name="Worley K.C."/>
            <person name="Gibbs R.A."/>
        </authorList>
    </citation>
    <scope>NUCLEOTIDE SEQUENCE</scope>
</reference>
<feature type="domain" description="HYR" evidence="3">
    <location>
        <begin position="3046"/>
        <end position="3124"/>
    </location>
</feature>
<feature type="region of interest" description="Disordered" evidence="2">
    <location>
        <begin position="1541"/>
        <end position="1560"/>
    </location>
</feature>
<feature type="compositionally biased region" description="Polar residues" evidence="2">
    <location>
        <begin position="1943"/>
        <end position="1965"/>
    </location>
</feature>
<dbReference type="OMA" id="CPANING"/>
<proteinExistence type="predicted"/>
<feature type="domain" description="HYR" evidence="3">
    <location>
        <begin position="2964"/>
        <end position="3045"/>
    </location>
</feature>
<feature type="compositionally biased region" description="Polar residues" evidence="2">
    <location>
        <begin position="2513"/>
        <end position="2526"/>
    </location>
</feature>
<feature type="compositionally biased region" description="Polar residues" evidence="2">
    <location>
        <begin position="2351"/>
        <end position="2363"/>
    </location>
</feature>
<feature type="domain" description="HYR" evidence="3">
    <location>
        <begin position="1911"/>
        <end position="1993"/>
    </location>
</feature>
<feature type="compositionally biased region" description="Polar residues" evidence="2">
    <location>
        <begin position="2591"/>
        <end position="2613"/>
    </location>
</feature>
<dbReference type="KEGG" id="spu:588928"/>
<feature type="region of interest" description="Disordered" evidence="2">
    <location>
        <begin position="2589"/>
        <end position="2613"/>
    </location>
</feature>
<feature type="region of interest" description="Disordered" evidence="2">
    <location>
        <begin position="2675"/>
        <end position="2694"/>
    </location>
</feature>
<feature type="region of interest" description="Disordered" evidence="2">
    <location>
        <begin position="1049"/>
        <end position="1071"/>
    </location>
</feature>
<feature type="domain" description="HYR" evidence="3">
    <location>
        <begin position="2318"/>
        <end position="2396"/>
    </location>
</feature>
<feature type="domain" description="HYR" evidence="3">
    <location>
        <begin position="1832"/>
        <end position="1910"/>
    </location>
</feature>
<feature type="domain" description="HYR" evidence="3">
    <location>
        <begin position="36"/>
        <end position="118"/>
    </location>
</feature>
<feature type="region of interest" description="Disordered" evidence="2">
    <location>
        <begin position="1209"/>
        <end position="1229"/>
    </location>
</feature>
<organism evidence="4 5">
    <name type="scientific">Strongylocentrotus purpuratus</name>
    <name type="common">Purple sea urchin</name>
    <dbReference type="NCBI Taxonomy" id="7668"/>
    <lineage>
        <taxon>Eukaryota</taxon>
        <taxon>Metazoa</taxon>
        <taxon>Echinodermata</taxon>
        <taxon>Eleutherozoa</taxon>
        <taxon>Echinozoa</taxon>
        <taxon>Echinoidea</taxon>
        <taxon>Euechinoidea</taxon>
        <taxon>Echinacea</taxon>
        <taxon>Camarodonta</taxon>
        <taxon>Echinidea</taxon>
        <taxon>Strongylocentrotidae</taxon>
        <taxon>Strongylocentrotus</taxon>
    </lineage>
</organism>
<name>A0A7M7N2F2_STRPU</name>
<feature type="domain" description="HYR" evidence="3">
    <location>
        <begin position="1749"/>
        <end position="1831"/>
    </location>
</feature>
<feature type="region of interest" description="Disordered" evidence="2">
    <location>
        <begin position="1865"/>
        <end position="1884"/>
    </location>
</feature>
<feature type="domain" description="HYR" evidence="3">
    <location>
        <begin position="2156"/>
        <end position="2234"/>
    </location>
</feature>
<feature type="region of interest" description="Disordered" evidence="2">
    <location>
        <begin position="2351"/>
        <end position="2370"/>
    </location>
</feature>
<feature type="domain" description="HYR" evidence="3">
    <location>
        <begin position="4183"/>
        <end position="4262"/>
    </location>
</feature>
<feature type="domain" description="HYR" evidence="3">
    <location>
        <begin position="1017"/>
        <end position="1099"/>
    </location>
</feature>
<evidence type="ECO:0000256" key="1">
    <source>
        <dbReference type="ARBA" id="ARBA00022737"/>
    </source>
</evidence>
<reference evidence="4" key="2">
    <citation type="submission" date="2021-01" db="UniProtKB">
        <authorList>
            <consortium name="EnsemblMetazoa"/>
        </authorList>
    </citation>
    <scope>IDENTIFICATION</scope>
</reference>
<feature type="domain" description="HYR" evidence="3">
    <location>
        <begin position="119"/>
        <end position="199"/>
    </location>
</feature>
<feature type="domain" description="HYR" evidence="3">
    <location>
        <begin position="3858"/>
        <end position="3935"/>
    </location>
</feature>
<feature type="domain" description="HYR" evidence="3">
    <location>
        <begin position="4505"/>
        <end position="4582"/>
    </location>
</feature>
<feature type="domain" description="HYR" evidence="3">
    <location>
        <begin position="3125"/>
        <end position="3205"/>
    </location>
</feature>
<feature type="domain" description="HYR" evidence="3">
    <location>
        <begin position="4263"/>
        <end position="4343"/>
    </location>
</feature>
<feature type="domain" description="HYR" evidence="3">
    <location>
        <begin position="3778"/>
        <end position="3857"/>
    </location>
</feature>
<feature type="domain" description="HYR" evidence="3">
    <location>
        <begin position="603"/>
        <end position="687"/>
    </location>
</feature>
<feature type="domain" description="HYR" evidence="3">
    <location>
        <begin position="4583"/>
        <end position="4667"/>
    </location>
</feature>
<dbReference type="RefSeq" id="XP_030830186.1">
    <property type="nucleotide sequence ID" value="XM_030974326.1"/>
</dbReference>
<feature type="domain" description="HYR" evidence="3">
    <location>
        <begin position="4829"/>
        <end position="4904"/>
    </location>
</feature>
<feature type="compositionally biased region" description="Polar residues" evidence="2">
    <location>
        <begin position="4035"/>
        <end position="4052"/>
    </location>
</feature>
<feature type="domain" description="HYR" evidence="3">
    <location>
        <begin position="2559"/>
        <end position="2641"/>
    </location>
</feature>
<dbReference type="EnsemblMetazoa" id="XM_030974326">
    <property type="protein sequence ID" value="XP_030830186"/>
    <property type="gene ID" value="LOC588928"/>
</dbReference>
<feature type="region of interest" description="Disordered" evidence="2">
    <location>
        <begin position="2265"/>
        <end position="2289"/>
    </location>
</feature>
<feature type="domain" description="HYR" evidence="3">
    <location>
        <begin position="3289"/>
        <end position="3369"/>
    </location>
</feature>
<feature type="domain" description="HYR" evidence="3">
    <location>
        <begin position="1994"/>
        <end position="2072"/>
    </location>
</feature>
<feature type="domain" description="HYR" evidence="3">
    <location>
        <begin position="2804"/>
        <end position="2884"/>
    </location>
</feature>
<feature type="domain" description="HYR" evidence="3">
    <location>
        <begin position="1670"/>
        <end position="1748"/>
    </location>
</feature>
<feature type="domain" description="HYR" evidence="3">
    <location>
        <begin position="4746"/>
        <end position="4828"/>
    </location>
</feature>
<feature type="domain" description="HYR" evidence="3">
    <location>
        <begin position="1179"/>
        <end position="1261"/>
    </location>
</feature>
<feature type="compositionally biased region" description="Polar residues" evidence="2">
    <location>
        <begin position="1865"/>
        <end position="1878"/>
    </location>
</feature>
<sequence length="4904" mass="511587">MSSDRGLGLLKGRHGLLCIFFSSMIISTQQHGYGGTDNENPVISGCPTDQSVNTDSGRATAVVKWTPPTATDNSGNQTLTSSHNRGDLFPIGNTTVTYTSTDAAGNIDICTFLITVADNENPVISGCPTDQSVNTDSGRATAVVKWTSPTATDNSGNQTLTSSHNRGDLFPIGNTTVTYTSTDAAGNIDICTFLITVADNENPVISGCPTDQSVNTDSGRATAVVKWTSPTATDNSGNQTLTSSHNRGDLFPIGNTTVTYTSTDAAGNIDICTFLITVADNENPVISGCPTDQSVNTDSGRATAVVKWTPPTATDNSGNQTLTSSHNRGDLFPIGNTTVTYTSTDAAGNIDICTFLITVADNENPVISGCPTDQSVNTDSGRATAVVKWTPPTATDNSGNQTLTSSHNRGDLFPIGNTTVTYTSTDAAGNIDICTFLITVADNENPVISGCPSDQNVNTDSGNATAVVSWTPPTATDNSGNQTLTSTDNPGDYFPIGNTTVNYTSTDAAGNMEICTFIITVADIEDPVLSGCFSLLTLNALPGVPFAIVNWVDPTATDNSGLVTVTGTHSSGNRYNIGETMVTFTAADDSGNEDMCTFTIEVVDVEGPILMGCMSSDVVTNTTTGLPVALVNYGVPTATDNSGAITANLTSGLPPGNFSLGNTLVMYTAADPSGNSVSCSFYVNVSDVENPVFTSCPSSQTVGTDFRGDTAMLNWTVTVTDNDAAVLTSDYNTSYVFPLGKTTVTYNATDNSSNSAMCVFTFTVEDQEAPYYTTMVSTCPTDVVNITVTDLNYRNISWIVPQVQDNVDPTVNLTGVSESHSPGSQFFAGTTTVIYQATDLSGNTGNCTFQITINDEQVPDLTGCPSDMNATTDPGVSYATTVNWTAPVFTDNVDIINATSSHSPLDKFIIGVTEVSYNGSDSAGNVASCTFIITVSDNENPVIGGCPSDQSVNTDSGNATAVVTWMLPAATDNSGSQMLTSTDNPEDSFPIGNNTVTYTSTDAAGYTDNCTFYIVVNDNENPVIGGCPSDQSVNTNSGRATAVVKWTTPTATDNSGNQTLTSTDNPGDSFPIGNNTVTYTSTDAAGNTDTCTFYISVTDNENPVIGGCPSDQSVNTDSGNATAVVTWMLPPATDNSGSQMLTSTDNSGDSFPIGNNTVTYTSTDAAGNTDTCTFYIFVIDNENAVFSGCPGDQNVNTDSGRATAVVKWTPPTATDNSGNQTLTSSHNPGDYFPLGNTTVNYTSTDTAGNIEMCTFLITVADNEVPLISGCISTLTSNALPGQAFDNLNWVEPTATDNAGQVNMTGTHVPGAMYYIGDTTVTFTAVDDSGNIAMCIFVITILDMEDPVLMGCMSSDIVTNTTTGQPVALVNYGVPTATDNSGAITANLTSGLPPGNFSIGNTLVMYTAADPSGNSVSCNSFYVNVSDVEAPVLVCPSNIVNNTEPGLNTANVTWSEPTYTDNSGRVRVSPDYPSGATFGIITATVVTYTAVDDSGNMATCSFNVTVIDNENPVISGCPSDQNVNTDNGNATAVITWMPPTASDNSGNQTLTSSHNPGDPFPIGNTTVKYKSTDAAGKTDTCIFFVVVTDNENPVISGCPTDQSVNTDSGRATAVVKWTPPTATDNSGNQTLTSTDNPGDSFPIGNNTVTYTSKDAAGNTDTCTFYISVTDNENPVISGCPSDQNVNTDNGNATAVVTWMPPTASDNSGNQTLTSSHNPEDPFPIGNTTVKYTSTDAAGNTDTCIFFVIVTDNENPVIRGCPTDQSVNTDRGNATAVVTYTTPTATDNSGNMTLTSTNNPGDSFPIGNNTVTYTSTDAVGNTDTCTFYISVTDNENPVISGCPSDQNVNTDNGNATAVITWMPPTASDNSGNQTLTSSHNPGDPFPIGNTTVKYTSTDAAGKTDTCIFFVVVTDNENPVISGCPTDQSVNTDSGRATAVVKWTPPTATDNSGNQTLTSTDNPGDSFPIGNNTVTYTSKDAAGNTDTCTFYISVTDNENPVISGCPSDQNVNTDNGNATAVVTWMPPTASDNSGNQTLTSSHNPEDPFPIGNTTVKYTSTDAAGNTDTCIFFVIVTDNENPVIRGCPTDQSVNTDRGNATAVVTYTTPTATDNSGNMTLTSTNNPGDSFPIGNNTVTYTSTDAVGNTDTCTFYISVTDNENPVISGCPSDQNVNTDNGNATAVITWMPPTASDNSGNQTLTSSHNPGDPFPIGNTTVKYTSTDAAGKTDTCIFFVVVTDNENPVISGCPTDQSVNTDSGRATAVVKWTPPTATDNSGNQTLTSTDNPGDSFPIGNNTVTYTSKDAAGNTDTCTFYISVTDNENPVISGCPSDQNVNTDNGNATAVVTWMPPTASDNSGNQTLTSSHNPEDPFPIGNTTVKYTSTDAAGNTDTCIFFVIVTDNENPVIRGCPTDQSVNIDRGNATAVVTYTTPTATDNSGNMTLTSTNNPGDSFPIGNNTVTYTSTDAVGNTDTCTFYISVTDNENPVISGCPSDQNVNTDNGNATAVITWMPPTASDNSGNQTLTSSHNPGDPFPIGNTTVKYTSTDAAGKTDTCIFFVVVTDNENPVISGCPTDQSVNTDSGRATAVVKWTPPTATDNSGNQTLTSTDNPGDSFPIGNNTVTYTSKDAAGNTDTCTFYISVTDNENPVISGCPSDQNVNTDNGNATAVVTWMPPTASDNSGNQTLTSSHNPEDPFPIGNTTVKYTSTDAAGNTDTCIFFVIVTDNENPVIRGCPTDQSVNTDRGNATAVVTYTAPTATDNSGNMTLTSTNNPGDSFPIGNNTVTYTSTDAVGNTDTCTFYISVTDNENPVISGCPSDQNVNTDNGNATAVVTWMRPTASDNSGNQTLTSSHNPGDPFPIGNTTVKYTSTDAAGKTDTCIFFVVVTDVELPTVSPCPSDIVVQQDSGTNNATVAFSNVTIADNDAVIYSNYTHNSGDTFLIGSTQVTIYAEDASGNNNTCQFMVTVRDTEDPVIGCLSDITVNSTAGQSNAIVSWTPPNATDNSGSYELTFNTAVGASFEIGSFEVIYIASDDAGNTDRCTFFVNVEDPEDPVFTFCPTNQEVFAFNNVSVEWLTPAVTDNSVGPITLTSNYANGTEFAVGNYTVTYTATDPSSNSATCSFIVQVYANDSVIPLVMCPSDIMVDTFSGVDYRNVSWGALTYSDNMEVVSVESNYLNDSSPFYLGTTVVMYNVTDRAGNTASCDFSVTVQDNEDPALLNCPSDISQPADTGLSDTAVNWTAANATDNSGSVSLSVDMASGTRFPIGTTLVTYTANDGDKNMATCSFNVTVTDDQAPTFMTCPSNITVGTDANENTANVTLNAVYFIDNSGSVNVSKTHTSGDTFPLGTTNVIITATDPSGNEALCQYSVSVYDDEAPMYDVCPSDMSVFADAGSTNATVNITNINFSDNATPPTRLTLNTSHQPRPVLDIGPHIINSTATDSAGLVGYCTYTVTVIDNQAPNITCPANIVNVTDPGLAVGSVSWSDAVARDNTGSLSVSPDIASGSNFTVGVTTVTYNTTDPSGNPATCSFTVTISDMEIPVISNCPADINVTTDAGSDAKSNVMWTEPTATDNTITVALSGSDNPGMSFILGEHQVTYTAADQFNNEDTCVFTIRVTDVEDPVLTNVPPSVNVSTDPGQAGAIVSPSPATATDNSGAVMISSTAPADSFFPIGATTVVVTAMDASGNQVNATYVVTVQDDEAPTFDQCPVNLQVAADPGSTNTTVNWTAPVFMDNSGNVTITENYVPPTVLDLGSYVVMYNASDAAGNTIACMFTVTVVDEEAANITCPSDMSVSIPPDRSYAVANWSDAVAVDNTGPLNVTSDIASGSNFTLGMATVTYTTQDAAGNPASCSFVVNVTDNISPVFDSCPSNPTYATPPGQATRAVEWFVSVTDNSGWVSITSTHNVNESFPVGMTEVTYQAVDASGNSATCVFSITINDQEPPMFLYCPSSLSPILDSGNSTEMVTWSDPVVSDNTVNYMLTSNYNPGDMFALGSTVVEYVAVDDSGNNATCTFTVSVRDLEDPVFTVCNTSDVVQNTDNGMPNTSVSWSEPTATDNTDNVTVTGDYSPGAVFTIGTTLVTYTTVDSSSNMAMCSFNVIVIDAELPDIQNCPANLTVSTDLGSNQATNVTWTEPSASDNSGSVGFVGSKNSGAMFPFGSSPVYYMAVDASGNEAECSFYVSVEDNEDPMITCPFSISSGTTPSLNTSVVWWTVPTATDNTGVASVVSDYTPGQMFPVGNTLVTYNATDLGGNVAVCSFYVNVTDDMIPSVLTCPIDFSQTADNGLTNTTVTWAVPTFSDNDGNVMVSANYKSPSVLSIGVWTVMYNATDLSGNVAQCVFVITVTDDEAPTITCPTDIVNVSDPGLDVASVSWADAVATDNTGNLRVSSDIVSGSNFTVGLTTVTYSTTDPSGNPASCSFTVEISDEELPSISGCPSNITQSADPGSVTTSVNWTVPVFTDNAGFVSVVDSHQPLNIFYVGTAEVSYTGVDPQGNEDSCIFQVTVVDMELPVFINCPSNMSVTTDPETALAEVSWPTVLATDNAGTPLITTDFSGSNFSIGVQTVSYNATDDAGNIAQCTFDITVTDDQPPTYVGCPSDITVAADVGSVNARVKWTVPSAMDNVDTSALQLYANYEPPTVLAVGSYIVNYTAVDVDGLVGECVFTVTVTDGEAPVITCPANIVNVTDPGLAVASVSWSDAVAADNTGSLSVSSDIVSGSNFTVGVTTVTYNTTDPSGNPSTCSFTVTISDEEKPMLLNCPSDITYNITDSSTQANVTWPAPMISDNTDMVITVISTHPGSLFNFGDTTVVYTVQDLSGNSISCSFVVSVDDMTPPVIEGCPSSINTTTDAASPTAMVTFQSPNITDNQGTPTVMLNKQSGSEFPVGDTVITYTATDTFGNVVPAALL</sequence>
<feature type="domain" description="HYR" evidence="3">
    <location>
        <begin position="1587"/>
        <end position="1669"/>
    </location>
</feature>
<feature type="domain" description="HYR" evidence="3">
    <location>
        <begin position="769"/>
        <end position="853"/>
    </location>
</feature>
<evidence type="ECO:0000256" key="2">
    <source>
        <dbReference type="SAM" id="MobiDB-lite"/>
    </source>
</evidence>
<dbReference type="PANTHER" id="PTHR24273:SF32">
    <property type="entry name" value="HYALIN"/>
    <property type="match status" value="1"/>
</dbReference>
<dbReference type="PROSITE" id="PS50825">
    <property type="entry name" value="HYR"/>
    <property type="match status" value="59"/>
</dbReference>
<feature type="region of interest" description="Disordered" evidence="2">
    <location>
        <begin position="4035"/>
        <end position="4055"/>
    </location>
</feature>
<feature type="compositionally biased region" description="Polar residues" evidence="2">
    <location>
        <begin position="1211"/>
        <end position="1227"/>
    </location>
</feature>
<feature type="domain" description="HYR" evidence="3">
    <location>
        <begin position="2885"/>
        <end position="2963"/>
    </location>
</feature>
<protein>
    <recommendedName>
        <fullName evidence="3">HYR domain-containing protein</fullName>
    </recommendedName>
</protein>
<dbReference type="GeneID" id="588928"/>
<feature type="domain" description="HYR" evidence="3">
    <location>
        <begin position="3695"/>
        <end position="3777"/>
    </location>
</feature>
<feature type="domain" description="HYR" evidence="3">
    <location>
        <begin position="200"/>
        <end position="278"/>
    </location>
</feature>
<feature type="domain" description="HYR" evidence="3">
    <location>
        <begin position="4422"/>
        <end position="4504"/>
    </location>
</feature>
<feature type="domain" description="HYR" evidence="3">
    <location>
        <begin position="3452"/>
        <end position="3531"/>
    </location>
</feature>
<dbReference type="Pfam" id="PF02494">
    <property type="entry name" value="HYR"/>
    <property type="match status" value="60"/>
</dbReference>